<evidence type="ECO:0000313" key="3">
    <source>
        <dbReference type="EMBL" id="MBD8031542.1"/>
    </source>
</evidence>
<dbReference type="InterPro" id="IPR027954">
    <property type="entry name" value="Transcobalamin-like_C"/>
</dbReference>
<accession>A0ABR8XI18</accession>
<reference evidence="3 4" key="1">
    <citation type="submission" date="2020-08" db="EMBL/GenBank/DDBJ databases">
        <title>A Genomic Blueprint of the Chicken Gut Microbiome.</title>
        <authorList>
            <person name="Gilroy R."/>
            <person name="Ravi A."/>
            <person name="Getino M."/>
            <person name="Pursley I."/>
            <person name="Horton D.L."/>
            <person name="Alikhan N.-F."/>
            <person name="Baker D."/>
            <person name="Gharbi K."/>
            <person name="Hall N."/>
            <person name="Watson M."/>
            <person name="Adriaenssens E.M."/>
            <person name="Foster-Nyarko E."/>
            <person name="Jarju S."/>
            <person name="Secka A."/>
            <person name="Antonio M."/>
            <person name="Oren A."/>
            <person name="Chaudhuri R."/>
            <person name="La Ragione R.M."/>
            <person name="Hildebrand F."/>
            <person name="Pallen M.J."/>
        </authorList>
    </citation>
    <scope>NUCLEOTIDE SEQUENCE [LARGE SCALE GENOMIC DNA]</scope>
    <source>
        <strain evidence="3 4">Sa1YVA6</strain>
    </source>
</reference>
<dbReference type="Gene3D" id="2.170.130.30">
    <property type="match status" value="1"/>
</dbReference>
<feature type="compositionally biased region" description="Basic and acidic residues" evidence="1">
    <location>
        <begin position="32"/>
        <end position="44"/>
    </location>
</feature>
<proteinExistence type="predicted"/>
<evidence type="ECO:0000313" key="4">
    <source>
        <dbReference type="Proteomes" id="UP000600565"/>
    </source>
</evidence>
<dbReference type="Pfam" id="PF14478">
    <property type="entry name" value="DUF4430"/>
    <property type="match status" value="1"/>
</dbReference>
<name>A0ABR8XI18_9BACL</name>
<dbReference type="EMBL" id="JACSPW010000001">
    <property type="protein sequence ID" value="MBD8031542.1"/>
    <property type="molecule type" value="Genomic_DNA"/>
</dbReference>
<sequence>MKRTIRLLTVVIFVFLLAACNIQSVEQYEQMKEQERSLDSKSKIGQEQTVNQEIKDSEKNHENIKEDKSESDNEEASPPKKEETSEINNKKQPIENQEKKVEAKEEAKDSIKSERQPHKELPPKEETSNKKTATDNQKVEKPKQVPVEKSELLAEKKKTVTIAIRVDTLLKNWDKLDPALQSDKYVPKNGVILKPTTYELLSEKDTVWDVLQRATKEHKIQLEYQGANENIYNSVYIEGINHLYEFSAGELSGWMYKVNGVYPNYGCSQYVLKDGDVIEWHYTVDLGRDLGHVWKSSE</sequence>
<feature type="compositionally biased region" description="Basic and acidic residues" evidence="1">
    <location>
        <begin position="53"/>
        <end position="146"/>
    </location>
</feature>
<evidence type="ECO:0000259" key="2">
    <source>
        <dbReference type="Pfam" id="PF14478"/>
    </source>
</evidence>
<feature type="region of interest" description="Disordered" evidence="1">
    <location>
        <begin position="32"/>
        <end position="146"/>
    </location>
</feature>
<comment type="caution">
    <text evidence="3">The sequence shown here is derived from an EMBL/GenBank/DDBJ whole genome shotgun (WGS) entry which is preliminary data.</text>
</comment>
<protein>
    <submittedName>
        <fullName evidence="3">DUF4430 domain-containing protein</fullName>
    </submittedName>
</protein>
<evidence type="ECO:0000256" key="1">
    <source>
        <dbReference type="SAM" id="MobiDB-lite"/>
    </source>
</evidence>
<feature type="domain" description="Transcobalamin-like C-terminal" evidence="2">
    <location>
        <begin position="205"/>
        <end position="283"/>
    </location>
</feature>
<dbReference type="PROSITE" id="PS51257">
    <property type="entry name" value="PROKAR_LIPOPROTEIN"/>
    <property type="match status" value="1"/>
</dbReference>
<dbReference type="RefSeq" id="WP_191702193.1">
    <property type="nucleotide sequence ID" value="NZ_JACSPW010000001.1"/>
</dbReference>
<dbReference type="Proteomes" id="UP000600565">
    <property type="component" value="Unassembled WGS sequence"/>
</dbReference>
<organism evidence="3 4">
    <name type="scientific">Solibacillus merdavium</name>
    <dbReference type="NCBI Taxonomy" id="2762218"/>
    <lineage>
        <taxon>Bacteria</taxon>
        <taxon>Bacillati</taxon>
        <taxon>Bacillota</taxon>
        <taxon>Bacilli</taxon>
        <taxon>Bacillales</taxon>
        <taxon>Caryophanaceae</taxon>
        <taxon>Solibacillus</taxon>
    </lineage>
</organism>
<keyword evidence="4" id="KW-1185">Reference proteome</keyword>
<gene>
    <name evidence="3" type="ORF">H9632_00585</name>
</gene>